<evidence type="ECO:0000313" key="2">
    <source>
        <dbReference type="EMBL" id="KJA18366.1"/>
    </source>
</evidence>
<reference evidence="3" key="1">
    <citation type="submission" date="2014-04" db="EMBL/GenBank/DDBJ databases">
        <title>Evolutionary Origins and Diversification of the Mycorrhizal Mutualists.</title>
        <authorList>
            <consortium name="DOE Joint Genome Institute"/>
            <consortium name="Mycorrhizal Genomics Consortium"/>
            <person name="Kohler A."/>
            <person name="Kuo A."/>
            <person name="Nagy L.G."/>
            <person name="Floudas D."/>
            <person name="Copeland A."/>
            <person name="Barry K.W."/>
            <person name="Cichocki N."/>
            <person name="Veneault-Fourrey C."/>
            <person name="LaButti K."/>
            <person name="Lindquist E.A."/>
            <person name="Lipzen A."/>
            <person name="Lundell T."/>
            <person name="Morin E."/>
            <person name="Murat C."/>
            <person name="Riley R."/>
            <person name="Ohm R."/>
            <person name="Sun H."/>
            <person name="Tunlid A."/>
            <person name="Henrissat B."/>
            <person name="Grigoriev I.V."/>
            <person name="Hibbett D.S."/>
            <person name="Martin F."/>
        </authorList>
    </citation>
    <scope>NUCLEOTIDE SEQUENCE [LARGE SCALE GENOMIC DNA]</scope>
    <source>
        <strain evidence="3">FD-334 SS-4</strain>
    </source>
</reference>
<dbReference type="OrthoDB" id="3253623at2759"/>
<keyword evidence="1" id="KW-0472">Membrane</keyword>
<dbReference type="AlphaFoldDB" id="A0A0D2NNL6"/>
<protein>
    <submittedName>
        <fullName evidence="2">Uncharacterized protein</fullName>
    </submittedName>
</protein>
<keyword evidence="1" id="KW-1133">Transmembrane helix</keyword>
<sequence length="116" mass="12978">MIVTSHSSFFVIDHHYKTPVDALLPVAQVTMFLAVVCSVMMGISRRLGDFLMKMLTINLRIAFEQTRKPEEGPTLLQQDILSGLPKTIETALSQFDLDVKTTVYAVCEVCHCTYAP</sequence>
<organism evidence="2 3">
    <name type="scientific">Hypholoma sublateritium (strain FD-334 SS-4)</name>
    <dbReference type="NCBI Taxonomy" id="945553"/>
    <lineage>
        <taxon>Eukaryota</taxon>
        <taxon>Fungi</taxon>
        <taxon>Dikarya</taxon>
        <taxon>Basidiomycota</taxon>
        <taxon>Agaricomycotina</taxon>
        <taxon>Agaricomycetes</taxon>
        <taxon>Agaricomycetidae</taxon>
        <taxon>Agaricales</taxon>
        <taxon>Agaricineae</taxon>
        <taxon>Strophariaceae</taxon>
        <taxon>Hypholoma</taxon>
    </lineage>
</organism>
<gene>
    <name evidence="2" type="ORF">HYPSUDRAFT_145129</name>
</gene>
<evidence type="ECO:0000313" key="3">
    <source>
        <dbReference type="Proteomes" id="UP000054270"/>
    </source>
</evidence>
<feature type="transmembrane region" description="Helical" evidence="1">
    <location>
        <begin position="22"/>
        <end position="43"/>
    </location>
</feature>
<evidence type="ECO:0000256" key="1">
    <source>
        <dbReference type="SAM" id="Phobius"/>
    </source>
</evidence>
<dbReference type="OMA" id="RWHRTHI"/>
<name>A0A0D2NNL6_HYPSF</name>
<feature type="non-terminal residue" evidence="2">
    <location>
        <position position="116"/>
    </location>
</feature>
<dbReference type="EMBL" id="KN817590">
    <property type="protein sequence ID" value="KJA18366.1"/>
    <property type="molecule type" value="Genomic_DNA"/>
</dbReference>
<keyword evidence="1" id="KW-0812">Transmembrane</keyword>
<keyword evidence="3" id="KW-1185">Reference proteome</keyword>
<dbReference type="Proteomes" id="UP000054270">
    <property type="component" value="Unassembled WGS sequence"/>
</dbReference>
<proteinExistence type="predicted"/>
<dbReference type="STRING" id="945553.A0A0D2NNL6"/>
<accession>A0A0D2NNL6</accession>